<dbReference type="Proteomes" id="UP000590749">
    <property type="component" value="Unassembled WGS sequence"/>
</dbReference>
<proteinExistence type="predicted"/>
<protein>
    <submittedName>
        <fullName evidence="1">Uncharacterized protein</fullName>
    </submittedName>
</protein>
<dbReference type="AlphaFoldDB" id="A0A7W5FI56"/>
<comment type="caution">
    <text evidence="1">The sequence shown here is derived from an EMBL/GenBank/DDBJ whole genome shotgun (WGS) entry which is preliminary data.</text>
</comment>
<evidence type="ECO:0000313" key="1">
    <source>
        <dbReference type="EMBL" id="MBB3099368.1"/>
    </source>
</evidence>
<gene>
    <name evidence="1" type="ORF">FHR83_007074</name>
</gene>
<organism evidence="1 2">
    <name type="scientific">Actinoplanes campanulatus</name>
    <dbReference type="NCBI Taxonomy" id="113559"/>
    <lineage>
        <taxon>Bacteria</taxon>
        <taxon>Bacillati</taxon>
        <taxon>Actinomycetota</taxon>
        <taxon>Actinomycetes</taxon>
        <taxon>Micromonosporales</taxon>
        <taxon>Micromonosporaceae</taxon>
        <taxon>Actinoplanes</taxon>
    </lineage>
</organism>
<evidence type="ECO:0000313" key="2">
    <source>
        <dbReference type="Proteomes" id="UP000590749"/>
    </source>
</evidence>
<accession>A0A7W5FI56</accession>
<name>A0A7W5FI56_9ACTN</name>
<dbReference type="EMBL" id="JACHXF010000018">
    <property type="protein sequence ID" value="MBB3099368.1"/>
    <property type="molecule type" value="Genomic_DNA"/>
</dbReference>
<reference evidence="1 2" key="1">
    <citation type="submission" date="2020-08" db="EMBL/GenBank/DDBJ databases">
        <title>Genomic Encyclopedia of Type Strains, Phase III (KMG-III): the genomes of soil and plant-associated and newly described type strains.</title>
        <authorList>
            <person name="Whitman W."/>
        </authorList>
    </citation>
    <scope>NUCLEOTIDE SEQUENCE [LARGE SCALE GENOMIC DNA]</scope>
    <source>
        <strain evidence="1 2">CECT 3287</strain>
    </source>
</reference>
<sequence>MLVPIFRLNITVEGRALKPRYYEGERALKLALAWFRNNVDPGRIDSLRIHLIAAAPIDVTETYQ</sequence>
<dbReference type="RefSeq" id="WP_183225426.1">
    <property type="nucleotide sequence ID" value="NZ_BMPW01000021.1"/>
</dbReference>
<keyword evidence="2" id="KW-1185">Reference proteome</keyword>